<keyword evidence="3" id="KW-0378">Hydrolase</keyword>
<dbReference type="STRING" id="1612149.SAMN05216324_102423"/>
<dbReference type="GO" id="GO:0016831">
    <property type="term" value="F:carboxy-lyase activity"/>
    <property type="evidence" value="ECO:0007669"/>
    <property type="project" value="InterPro"/>
</dbReference>
<organism evidence="3 4">
    <name type="scientific">Chryseobacterium limigenitum</name>
    <dbReference type="NCBI Taxonomy" id="1612149"/>
    <lineage>
        <taxon>Bacteria</taxon>
        <taxon>Pseudomonadati</taxon>
        <taxon>Bacteroidota</taxon>
        <taxon>Flavobacteriia</taxon>
        <taxon>Flavobacteriales</taxon>
        <taxon>Weeksellaceae</taxon>
        <taxon>Chryseobacterium group</taxon>
        <taxon>Chryseobacterium</taxon>
    </lineage>
</organism>
<dbReference type="InterPro" id="IPR032465">
    <property type="entry name" value="ACMSD"/>
</dbReference>
<dbReference type="AlphaFoldDB" id="A0A1K2IGM5"/>
<proteinExistence type="predicted"/>
<dbReference type="EMBL" id="FPKW01000002">
    <property type="protein sequence ID" value="SFZ91589.1"/>
    <property type="molecule type" value="Genomic_DNA"/>
</dbReference>
<dbReference type="OrthoDB" id="1407586at2"/>
<dbReference type="GO" id="GO:0016787">
    <property type="term" value="F:hydrolase activity"/>
    <property type="evidence" value="ECO:0007669"/>
    <property type="project" value="UniProtKB-KW"/>
</dbReference>
<keyword evidence="4" id="KW-1185">Reference proteome</keyword>
<keyword evidence="2" id="KW-0812">Transmembrane</keyword>
<feature type="transmembrane region" description="Helical" evidence="2">
    <location>
        <begin position="84"/>
        <end position="107"/>
    </location>
</feature>
<evidence type="ECO:0000256" key="2">
    <source>
        <dbReference type="SAM" id="Phobius"/>
    </source>
</evidence>
<evidence type="ECO:0000313" key="4">
    <source>
        <dbReference type="Proteomes" id="UP000182034"/>
    </source>
</evidence>
<keyword evidence="2" id="KW-1133">Transmembrane helix</keyword>
<accession>A0A1K2IGM5</accession>
<protein>
    <submittedName>
        <fullName evidence="3">Amidohydrolase</fullName>
    </submittedName>
</protein>
<name>A0A1K2IGM5_9FLAO</name>
<sequence length="589" mass="70159">MEKKSSDKKPPIINCHAHIFTSDYVPPYLAKTFLPEPFYRLLNISKMVVLVKWWFNNENSPYKWPYQRWYIILKQTLYKIRIALVRYTILAILKFFIGLFIFSLMFYELYRYFIKDWMISNDLSTKYADTATSWIQESFLGVIAENWWLKSLLLIVLFIFFPSGRNLLLFILRKFSKLMGMLPGKQTKELAKRYMNIVHFARYQDQFRIFSRLRRQYPDNSAIIVLPMDMEFMGAGKPLKSYAEQMKELLKIKQCHPEKIYPFVFVDPRRTKVGSQNLFDYSILKDKVILEPCFIKTYIEEHKFSGFKIYPALGYYPFDERLLPLWKYAADNDIPIMTHCIIGSIFYRGSKEKSWDEHPVFEQYEGNQDDDPKNEKYFKPLLLPQINAQDVQEIFTHPMNYACLLKKEWLAKLVGKSKDKNIRELFGYNEDKETIENDLSHLKICFAHFGGDEEWVKFMEKDRDNWAHQINVYPDRGIDFLSANGKASRIKVEQLWKYTDWYSLICSMMLQHDNVYADISYILHSDANILPLLRQTLKNPKLKERVLFGTDFYMVRKHKTDKQMLADMMGGLSTEEFDQIARINPLNFL</sequence>
<dbReference type="PANTHER" id="PTHR21240">
    <property type="entry name" value="2-AMINO-3-CARBOXYLMUCONATE-6-SEMIALDEHYDE DECARBOXYLASE"/>
    <property type="match status" value="1"/>
</dbReference>
<dbReference type="Gene3D" id="3.20.20.140">
    <property type="entry name" value="Metal-dependent hydrolases"/>
    <property type="match status" value="1"/>
</dbReference>
<keyword evidence="2" id="KW-0472">Membrane</keyword>
<reference evidence="4" key="1">
    <citation type="submission" date="2016-10" db="EMBL/GenBank/DDBJ databases">
        <authorList>
            <person name="Varghese N."/>
            <person name="Submissions S."/>
        </authorList>
    </citation>
    <scope>NUCLEOTIDE SEQUENCE [LARGE SCALE GENOMIC DNA]</scope>
    <source>
        <strain evidence="4">SUR2</strain>
    </source>
</reference>
<evidence type="ECO:0000313" key="3">
    <source>
        <dbReference type="EMBL" id="SFZ91589.1"/>
    </source>
</evidence>
<dbReference type="SUPFAM" id="SSF51556">
    <property type="entry name" value="Metallo-dependent hydrolases"/>
    <property type="match status" value="1"/>
</dbReference>
<gene>
    <name evidence="3" type="ORF">SAMN05216324_102423</name>
</gene>
<evidence type="ECO:0000256" key="1">
    <source>
        <dbReference type="ARBA" id="ARBA00023239"/>
    </source>
</evidence>
<dbReference type="RefSeq" id="WP_072407676.1">
    <property type="nucleotide sequence ID" value="NZ_FPKW01000002.1"/>
</dbReference>
<dbReference type="Proteomes" id="UP000182034">
    <property type="component" value="Unassembled WGS sequence"/>
</dbReference>
<keyword evidence="1" id="KW-0456">Lyase</keyword>
<feature type="transmembrane region" description="Helical" evidence="2">
    <location>
        <begin position="147"/>
        <end position="172"/>
    </location>
</feature>
<dbReference type="InterPro" id="IPR032466">
    <property type="entry name" value="Metal_Hydrolase"/>
</dbReference>